<keyword evidence="1" id="KW-0949">S-adenosyl-L-methionine</keyword>
<sequence length="261" mass="28056">MTSHLNKVIVAAADHSRVAEAQTLAEHLAVPFAAEANQAGLMLRLTAERLELVQGGPDAPGPVYVDFVDGAMGHRRRYGGGRGQLVAKAVGVKKDKIPTVIDATAGLGRDAFVLAKLGCQVRMIERSPVVAALLSDGMQRAEQDEEVAEIIARMSLCVADASDYLNGLSETERPDVVYVDPMHPERTKAAAVKKEMQLFRALVGGDEDDSLLLQAALAAARKRVVVKRPRKSEAIPGPKPSLVYEGKSTRFDVYMISASSR</sequence>
<feature type="binding site" evidence="1">
    <location>
        <begin position="109"/>
        <end position="110"/>
    </location>
    <ligand>
        <name>S-adenosyl-L-methionine</name>
        <dbReference type="ChEBI" id="CHEBI:59789"/>
    </ligand>
</feature>
<dbReference type="GO" id="GO:0008990">
    <property type="term" value="F:rRNA (guanine-N2-)-methyltransferase activity"/>
    <property type="evidence" value="ECO:0007669"/>
    <property type="project" value="UniProtKB-UniRule"/>
</dbReference>
<dbReference type="Gene3D" id="3.40.50.150">
    <property type="entry name" value="Vaccinia Virus protein VP39"/>
    <property type="match status" value="1"/>
</dbReference>
<feature type="binding site" evidence="1">
    <location>
        <position position="180"/>
    </location>
    <ligand>
        <name>S-adenosyl-L-methionine</name>
        <dbReference type="ChEBI" id="CHEBI:59789"/>
    </ligand>
</feature>
<dbReference type="PANTHER" id="PTHR36112:SF1">
    <property type="entry name" value="RIBOSOMAL RNA SMALL SUBUNIT METHYLTRANSFERASE J"/>
    <property type="match status" value="1"/>
</dbReference>
<keyword evidence="1" id="KW-0698">rRNA processing</keyword>
<dbReference type="InterPro" id="IPR029063">
    <property type="entry name" value="SAM-dependent_MTases_sf"/>
</dbReference>
<dbReference type="GO" id="GO:0005737">
    <property type="term" value="C:cytoplasm"/>
    <property type="evidence" value="ECO:0007669"/>
    <property type="project" value="UniProtKB-SubCell"/>
</dbReference>
<dbReference type="SUPFAM" id="SSF53335">
    <property type="entry name" value="S-adenosyl-L-methionine-dependent methyltransferases"/>
    <property type="match status" value="1"/>
</dbReference>
<accession>A0A832J750</accession>
<comment type="similarity">
    <text evidence="1">Belongs to the methyltransferase superfamily. RsmJ family.</text>
</comment>
<organism evidence="2">
    <name type="scientific">Candidatus Tenderia electrophaga</name>
    <dbReference type="NCBI Taxonomy" id="1748243"/>
    <lineage>
        <taxon>Bacteria</taxon>
        <taxon>Pseudomonadati</taxon>
        <taxon>Pseudomonadota</taxon>
        <taxon>Gammaproteobacteria</taxon>
        <taxon>Candidatus Tenderiales</taxon>
        <taxon>Candidatus Tenderiaceae</taxon>
        <taxon>Candidatus Tenderia</taxon>
    </lineage>
</organism>
<gene>
    <name evidence="1" type="primary">rsmJ</name>
    <name evidence="2" type="ORF">ENJ65_05890</name>
</gene>
<dbReference type="InterPro" id="IPR007536">
    <property type="entry name" value="16SrRNA_methylTrfase_J"/>
</dbReference>
<comment type="catalytic activity">
    <reaction evidence="1">
        <text>guanosine(1516) in 16S rRNA + S-adenosyl-L-methionine = N(2)-methylguanosine(1516) in 16S rRNA + S-adenosyl-L-homocysteine + H(+)</text>
        <dbReference type="Rhea" id="RHEA:43220"/>
        <dbReference type="Rhea" id="RHEA-COMP:10412"/>
        <dbReference type="Rhea" id="RHEA-COMP:10413"/>
        <dbReference type="ChEBI" id="CHEBI:15378"/>
        <dbReference type="ChEBI" id="CHEBI:57856"/>
        <dbReference type="ChEBI" id="CHEBI:59789"/>
        <dbReference type="ChEBI" id="CHEBI:74269"/>
        <dbReference type="ChEBI" id="CHEBI:74481"/>
        <dbReference type="EC" id="2.1.1.242"/>
    </reaction>
</comment>
<keyword evidence="1" id="KW-0808">Transferase</keyword>
<name>A0A832J750_9GAMM</name>
<protein>
    <recommendedName>
        <fullName evidence="1">Ribosomal RNA small subunit methyltransferase J</fullName>
        <ecNumber evidence="1">2.1.1.242</ecNumber>
    </recommendedName>
    <alternativeName>
        <fullName evidence="1">16S rRNA m2G1516 methyltransferase</fullName>
    </alternativeName>
    <alternativeName>
        <fullName evidence="1">rRNA (guanine-N(2)-)-methyltransferase</fullName>
    </alternativeName>
</protein>
<comment type="function">
    <text evidence="1">Specifically methylates the guanosine in position 1516 of 16S rRNA.</text>
</comment>
<comment type="caution">
    <text evidence="1">Lacks conserved residue(s) required for the propagation of feature annotation.</text>
</comment>
<dbReference type="PANTHER" id="PTHR36112">
    <property type="entry name" value="RIBOSOMAL RNA SMALL SUBUNIT METHYLTRANSFERASE J"/>
    <property type="match status" value="1"/>
</dbReference>
<keyword evidence="1" id="KW-0489">Methyltransferase</keyword>
<evidence type="ECO:0000313" key="2">
    <source>
        <dbReference type="EMBL" id="HHJ81146.1"/>
    </source>
</evidence>
<keyword evidence="1" id="KW-0963">Cytoplasm</keyword>
<dbReference type="CDD" id="cd02440">
    <property type="entry name" value="AdoMet_MTases"/>
    <property type="match status" value="1"/>
</dbReference>
<dbReference type="Proteomes" id="UP000885832">
    <property type="component" value="Unassembled WGS sequence"/>
</dbReference>
<comment type="caution">
    <text evidence="2">The sequence shown here is derived from an EMBL/GenBank/DDBJ whole genome shotgun (WGS) entry which is preliminary data.</text>
</comment>
<dbReference type="EC" id="2.1.1.242" evidence="1"/>
<dbReference type="EMBL" id="DRNF01000372">
    <property type="protein sequence ID" value="HHJ81146.1"/>
    <property type="molecule type" value="Genomic_DNA"/>
</dbReference>
<comment type="subcellular location">
    <subcellularLocation>
        <location evidence="1">Cytoplasm</location>
    </subcellularLocation>
</comment>
<evidence type="ECO:0000256" key="1">
    <source>
        <dbReference type="HAMAP-Rule" id="MF_01523"/>
    </source>
</evidence>
<dbReference type="Pfam" id="PF04445">
    <property type="entry name" value="SAM_MT"/>
    <property type="match status" value="1"/>
</dbReference>
<feature type="binding site" evidence="1">
    <location>
        <begin position="125"/>
        <end position="126"/>
    </location>
    <ligand>
        <name>S-adenosyl-L-methionine</name>
        <dbReference type="ChEBI" id="CHEBI:59789"/>
    </ligand>
</feature>
<proteinExistence type="inferred from homology"/>
<dbReference type="AlphaFoldDB" id="A0A832J750"/>
<dbReference type="HAMAP" id="MF_01523">
    <property type="entry name" value="16SrRNA_methyltr_J"/>
    <property type="match status" value="1"/>
</dbReference>
<reference evidence="2" key="1">
    <citation type="journal article" date="2020" name="mSystems">
        <title>Genome- and Community-Level Interaction Insights into Carbon Utilization and Element Cycling Functions of Hydrothermarchaeota in Hydrothermal Sediment.</title>
        <authorList>
            <person name="Zhou Z."/>
            <person name="Liu Y."/>
            <person name="Xu W."/>
            <person name="Pan J."/>
            <person name="Luo Z.H."/>
            <person name="Li M."/>
        </authorList>
    </citation>
    <scope>NUCLEOTIDE SEQUENCE [LARGE SCALE GENOMIC DNA]</scope>
    <source>
        <strain evidence="2">HyVt-505</strain>
    </source>
</reference>